<evidence type="ECO:0000313" key="1">
    <source>
        <dbReference type="EMBL" id="MBK9717278.1"/>
    </source>
</evidence>
<comment type="caution">
    <text evidence="1">The sequence shown here is derived from an EMBL/GenBank/DDBJ whole genome shotgun (WGS) entry which is preliminary data.</text>
</comment>
<dbReference type="EMBL" id="JADKFW010000004">
    <property type="protein sequence ID" value="MBK9717278.1"/>
    <property type="molecule type" value="Genomic_DNA"/>
</dbReference>
<protein>
    <submittedName>
        <fullName evidence="1">Uncharacterized protein</fullName>
    </submittedName>
</protein>
<dbReference type="Proteomes" id="UP000808349">
    <property type="component" value="Unassembled WGS sequence"/>
</dbReference>
<accession>A0A9D7S8P7</accession>
<name>A0A9D7S8P7_9BACT</name>
<proteinExistence type="predicted"/>
<gene>
    <name evidence="1" type="ORF">IPO85_07170</name>
</gene>
<sequence>MKLLYLVLFPLFLSAQGKRDYIWLLGGNRTPTTDTSYQGFQIDFNIKPKAIYVRDRPLPILRQNNASICDKNGNLLMYTAGCNISNRLHTPMLNGKINEGFVWDFAVIKELCSF</sequence>
<evidence type="ECO:0000313" key="2">
    <source>
        <dbReference type="Proteomes" id="UP000808349"/>
    </source>
</evidence>
<reference evidence="1 2" key="1">
    <citation type="submission" date="2020-10" db="EMBL/GenBank/DDBJ databases">
        <title>Connecting structure to function with the recovery of over 1000 high-quality activated sludge metagenome-assembled genomes encoding full-length rRNA genes using long-read sequencing.</title>
        <authorList>
            <person name="Singleton C.M."/>
            <person name="Petriglieri F."/>
            <person name="Kristensen J.M."/>
            <person name="Kirkegaard R.H."/>
            <person name="Michaelsen T.Y."/>
            <person name="Andersen M.H."/>
            <person name="Karst S.M."/>
            <person name="Dueholm M.S."/>
            <person name="Nielsen P.H."/>
            <person name="Albertsen M."/>
        </authorList>
    </citation>
    <scope>NUCLEOTIDE SEQUENCE [LARGE SCALE GENOMIC DNA]</scope>
    <source>
        <strain evidence="1">Ribe_18-Q3-R11-54_BAT3C.373</strain>
    </source>
</reference>
<organism evidence="1 2">
    <name type="scientific">Candidatus Defluviibacterium haderslevense</name>
    <dbReference type="NCBI Taxonomy" id="2981993"/>
    <lineage>
        <taxon>Bacteria</taxon>
        <taxon>Pseudomonadati</taxon>
        <taxon>Bacteroidota</taxon>
        <taxon>Saprospiria</taxon>
        <taxon>Saprospirales</taxon>
        <taxon>Saprospiraceae</taxon>
        <taxon>Candidatus Defluviibacterium</taxon>
    </lineage>
</organism>
<dbReference type="AlphaFoldDB" id="A0A9D7S8P7"/>